<sequence>MMLDPKALQKKVKENLIEKPVLKDVKFLEQGTEVEGQIYVKKLSFTFAEELEKSYTWKPHEDDDGLLQLDKIDVPRLKAAHILATICTDEKGTAFFENIEQVFACGPDMCRTFWEASNAVNVFWGKSTTKNSKETKSLQNSQSTESVET</sequence>
<evidence type="ECO:0000313" key="2">
    <source>
        <dbReference type="Proteomes" id="UP001157887"/>
    </source>
</evidence>
<dbReference type="Proteomes" id="UP001157887">
    <property type="component" value="Unassembled WGS sequence"/>
</dbReference>
<dbReference type="Pfam" id="PF16459">
    <property type="entry name" value="Phage_TAC_13"/>
    <property type="match status" value="1"/>
</dbReference>
<organism evidence="1 2">
    <name type="scientific">Acinetobacter johnsonii</name>
    <dbReference type="NCBI Taxonomy" id="40214"/>
    <lineage>
        <taxon>Bacteria</taxon>
        <taxon>Pseudomonadati</taxon>
        <taxon>Pseudomonadota</taxon>
        <taxon>Gammaproteobacteria</taxon>
        <taxon>Moraxellales</taxon>
        <taxon>Moraxellaceae</taxon>
        <taxon>Acinetobacter</taxon>
    </lineage>
</organism>
<reference evidence="1" key="1">
    <citation type="submission" date="2022-09" db="EMBL/GenBank/DDBJ databases">
        <title>Intensive care unit water sources are persistently colonized with multi-drug resistant bacteria and are the site of extensive horizontal gene transfer of antibiotic resistance genes.</title>
        <authorList>
            <person name="Diorio-Toth L."/>
        </authorList>
    </citation>
    <scope>NUCLEOTIDE SEQUENCE</scope>
    <source>
        <strain evidence="1">GD04065</strain>
    </source>
</reference>
<proteinExistence type="predicted"/>
<evidence type="ECO:0000313" key="1">
    <source>
        <dbReference type="EMBL" id="MDG9788206.1"/>
    </source>
</evidence>
<accession>A0AAW6RXL4</accession>
<protein>
    <submittedName>
        <fullName evidence="1">Phage tail assembly chaperone family protein, TAC</fullName>
    </submittedName>
</protein>
<comment type="caution">
    <text evidence="1">The sequence shown here is derived from an EMBL/GenBank/DDBJ whole genome shotgun (WGS) entry which is preliminary data.</text>
</comment>
<dbReference type="InterPro" id="IPR024410">
    <property type="entry name" value="Phage_TAC_12"/>
</dbReference>
<dbReference type="EMBL" id="JAOECG010000025">
    <property type="protein sequence ID" value="MDG9788206.1"/>
    <property type="molecule type" value="Genomic_DNA"/>
</dbReference>
<dbReference type="AlphaFoldDB" id="A0AAW6RXL4"/>
<name>A0AAW6RXL4_ACIJO</name>
<gene>
    <name evidence="1" type="ORF">N7566_14700</name>
</gene>
<dbReference type="RefSeq" id="WP_279678522.1">
    <property type="nucleotide sequence ID" value="NZ_JAOECG010000025.1"/>
</dbReference>
<feature type="non-terminal residue" evidence="1">
    <location>
        <position position="149"/>
    </location>
</feature>